<evidence type="ECO:0000256" key="2">
    <source>
        <dbReference type="SAM" id="SignalP"/>
    </source>
</evidence>
<accession>A0ABQ1G1X5</accession>
<evidence type="ECO:0000313" key="5">
    <source>
        <dbReference type="Proteomes" id="UP000609323"/>
    </source>
</evidence>
<dbReference type="Gene3D" id="2.70.70.10">
    <property type="entry name" value="Glucose Permease (Domain IIA)"/>
    <property type="match status" value="1"/>
</dbReference>
<feature type="domain" description="M23ase beta-sheet core" evidence="3">
    <location>
        <begin position="222"/>
        <end position="320"/>
    </location>
</feature>
<proteinExistence type="predicted"/>
<gene>
    <name evidence="4" type="primary">lytH</name>
    <name evidence="4" type="ORF">GCM10010917_20310</name>
</gene>
<dbReference type="InterPro" id="IPR023346">
    <property type="entry name" value="Lysozyme-like_dom_sf"/>
</dbReference>
<dbReference type="Pfam" id="PF01551">
    <property type="entry name" value="Peptidase_M23"/>
    <property type="match status" value="1"/>
</dbReference>
<keyword evidence="1 2" id="KW-0732">Signal</keyword>
<dbReference type="EMBL" id="BMHF01000006">
    <property type="protein sequence ID" value="GGA35025.1"/>
    <property type="molecule type" value="Genomic_DNA"/>
</dbReference>
<evidence type="ECO:0000259" key="3">
    <source>
        <dbReference type="Pfam" id="PF01551"/>
    </source>
</evidence>
<dbReference type="InterPro" id="IPR016047">
    <property type="entry name" value="M23ase_b-sheet_dom"/>
</dbReference>
<dbReference type="InterPro" id="IPR050570">
    <property type="entry name" value="Cell_wall_metabolism_enzyme"/>
</dbReference>
<sequence length="344" mass="38967">MRYASVIKRKWGLAAMAGLLAFSWACPNAAGAGTDQQPDSASAAARTLQERRMMIQEISQLTQIPWTYLAALDQYERTLTPKSRKERLKNKLISLDPQPEFWAGLINPDPGDTNPITIALFGGMGRDADGDGKANPDNDMDALYSLAAYMKSYGLTEEDLQISLWRYYQNERAITRIRQFAKLYQTFGTLDLNKTAFVLPLSSIYSYRSTWGDRRGFGGLRIHEGTDLFASYGVPVRSACYGIVETKGWNRFGGWRIGIRDIQNRYHYYAHLQGFDKNIEVGSTVVPGQVVGWVGSSGYGKPGTSGKFPPHLHYGIYKDTGHYEWAFDPYPLLKRWENEERRRK</sequence>
<dbReference type="InterPro" id="IPR011055">
    <property type="entry name" value="Dup_hybrid_motif"/>
</dbReference>
<feature type="signal peptide" evidence="2">
    <location>
        <begin position="1"/>
        <end position="32"/>
    </location>
</feature>
<organism evidence="4 5">
    <name type="scientific">Paenibacillus physcomitrellae</name>
    <dbReference type="NCBI Taxonomy" id="1619311"/>
    <lineage>
        <taxon>Bacteria</taxon>
        <taxon>Bacillati</taxon>
        <taxon>Bacillota</taxon>
        <taxon>Bacilli</taxon>
        <taxon>Bacillales</taxon>
        <taxon>Paenibacillaceae</taxon>
        <taxon>Paenibacillus</taxon>
    </lineage>
</organism>
<dbReference type="CDD" id="cd12797">
    <property type="entry name" value="M23_peptidase"/>
    <property type="match status" value="1"/>
</dbReference>
<name>A0ABQ1G1X5_9BACL</name>
<dbReference type="SUPFAM" id="SSF51261">
    <property type="entry name" value="Duplicated hybrid motif"/>
    <property type="match status" value="1"/>
</dbReference>
<dbReference type="Proteomes" id="UP000609323">
    <property type="component" value="Unassembled WGS sequence"/>
</dbReference>
<dbReference type="PANTHER" id="PTHR21666">
    <property type="entry name" value="PEPTIDASE-RELATED"/>
    <property type="match status" value="1"/>
</dbReference>
<dbReference type="PANTHER" id="PTHR21666:SF289">
    <property type="entry name" value="L-ALA--D-GLU ENDOPEPTIDASE"/>
    <property type="match status" value="1"/>
</dbReference>
<keyword evidence="5" id="KW-1185">Reference proteome</keyword>
<dbReference type="RefSeq" id="WP_094094088.1">
    <property type="nucleotide sequence ID" value="NZ_BMHF01000006.1"/>
</dbReference>
<evidence type="ECO:0000256" key="1">
    <source>
        <dbReference type="ARBA" id="ARBA00022729"/>
    </source>
</evidence>
<feature type="chain" id="PRO_5045786807" evidence="2">
    <location>
        <begin position="33"/>
        <end position="344"/>
    </location>
</feature>
<comment type="caution">
    <text evidence="4">The sequence shown here is derived from an EMBL/GenBank/DDBJ whole genome shotgun (WGS) entry which is preliminary data.</text>
</comment>
<dbReference type="SUPFAM" id="SSF53955">
    <property type="entry name" value="Lysozyme-like"/>
    <property type="match status" value="1"/>
</dbReference>
<protein>
    <submittedName>
        <fullName evidence="4">L-Ala--D-Glu endopeptidase</fullName>
    </submittedName>
</protein>
<reference evidence="5" key="1">
    <citation type="journal article" date="2019" name="Int. J. Syst. Evol. Microbiol.">
        <title>The Global Catalogue of Microorganisms (GCM) 10K type strain sequencing project: providing services to taxonomists for standard genome sequencing and annotation.</title>
        <authorList>
            <consortium name="The Broad Institute Genomics Platform"/>
            <consortium name="The Broad Institute Genome Sequencing Center for Infectious Disease"/>
            <person name="Wu L."/>
            <person name="Ma J."/>
        </authorList>
    </citation>
    <scope>NUCLEOTIDE SEQUENCE [LARGE SCALE GENOMIC DNA]</scope>
    <source>
        <strain evidence="5">CGMCC 1.15044</strain>
    </source>
</reference>
<evidence type="ECO:0000313" key="4">
    <source>
        <dbReference type="EMBL" id="GGA35025.1"/>
    </source>
</evidence>